<feature type="chain" id="PRO_5043489824" evidence="2">
    <location>
        <begin position="27"/>
        <end position="325"/>
    </location>
</feature>
<evidence type="ECO:0000256" key="1">
    <source>
        <dbReference type="SAM" id="MobiDB-lite"/>
    </source>
</evidence>
<feature type="signal peptide" evidence="2">
    <location>
        <begin position="1"/>
        <end position="26"/>
    </location>
</feature>
<evidence type="ECO:0000313" key="4">
    <source>
        <dbReference type="Proteomes" id="UP000192801"/>
    </source>
</evidence>
<keyword evidence="2" id="KW-0732">Signal</keyword>
<feature type="region of interest" description="Disordered" evidence="1">
    <location>
        <begin position="78"/>
        <end position="229"/>
    </location>
</feature>
<dbReference type="AlphaFoldDB" id="A0A1X0CMR0"/>
<feature type="compositionally biased region" description="Low complexity" evidence="1">
    <location>
        <begin position="208"/>
        <end position="221"/>
    </location>
</feature>
<keyword evidence="4" id="KW-1185">Reference proteome</keyword>
<proteinExistence type="predicted"/>
<evidence type="ECO:0000256" key="2">
    <source>
        <dbReference type="SAM" id="SignalP"/>
    </source>
</evidence>
<gene>
    <name evidence="3" type="ORF">BST26_21300</name>
</gene>
<comment type="caution">
    <text evidence="3">The sequence shown here is derived from an EMBL/GenBank/DDBJ whole genome shotgun (WGS) entry which is preliminary data.</text>
</comment>
<organism evidence="3 4">
    <name type="scientific">Mycolicibacterium insubricum</name>
    <dbReference type="NCBI Taxonomy" id="444597"/>
    <lineage>
        <taxon>Bacteria</taxon>
        <taxon>Bacillati</taxon>
        <taxon>Actinomycetota</taxon>
        <taxon>Actinomycetes</taxon>
        <taxon>Mycobacteriales</taxon>
        <taxon>Mycobacteriaceae</taxon>
        <taxon>Mycolicibacterium</taxon>
    </lineage>
</organism>
<protein>
    <submittedName>
        <fullName evidence="3">Uncharacterized protein</fullName>
    </submittedName>
</protein>
<dbReference type="OrthoDB" id="4641740at2"/>
<feature type="compositionally biased region" description="Low complexity" evidence="1">
    <location>
        <begin position="88"/>
        <end position="195"/>
    </location>
</feature>
<dbReference type="Proteomes" id="UP000192801">
    <property type="component" value="Unassembled WGS sequence"/>
</dbReference>
<sequence length="325" mass="30992">MPNRRRRRLSRALSAVAAVAVASPFAAVATAELVAGSQPNTEAHEFTRAALVTDLPNELLSALSSGLSQFGIQLPPLPTGLNPSGAQPLTGLGTTGLTTPSTGLTTPGLTSPGLTTPGLTSPSLTDPALASPGLTTPSTTGLTTPGLTTPSTTGLTTPGLTTPSTTGLTTPGLTTPSTTGLTTPGLTTPSTTGLTEGLNPALTPGGASPSSLTSNSLTSPLGVGNPIGAPGEQPIAAPIGLDSGASTYPILGDPSLSGLGTTAPAKTGLVSDLSSAANSLGAGQAVDLLKGVLMPTIMGAVKSAAPAAAAAAPAAAAPAAALPAG</sequence>
<dbReference type="RefSeq" id="WP_083033946.1">
    <property type="nucleotide sequence ID" value="NZ_AP022618.1"/>
</dbReference>
<dbReference type="PROSITE" id="PS51318">
    <property type="entry name" value="TAT"/>
    <property type="match status" value="1"/>
</dbReference>
<name>A0A1X0CMR0_9MYCO</name>
<dbReference type="STRING" id="444597.BST26_21300"/>
<dbReference type="InterPro" id="IPR006311">
    <property type="entry name" value="TAT_signal"/>
</dbReference>
<evidence type="ECO:0000313" key="3">
    <source>
        <dbReference type="EMBL" id="ORA61414.1"/>
    </source>
</evidence>
<accession>A0A1X0CMR0</accession>
<dbReference type="EMBL" id="MVHS01000103">
    <property type="protein sequence ID" value="ORA61414.1"/>
    <property type="molecule type" value="Genomic_DNA"/>
</dbReference>
<reference evidence="3 4" key="1">
    <citation type="submission" date="2016-12" db="EMBL/GenBank/DDBJ databases">
        <title>The new phylogeny of genus Mycobacterium.</title>
        <authorList>
            <person name="Tortoli E."/>
            <person name="Trovato A."/>
            <person name="Cirillo D.M."/>
        </authorList>
    </citation>
    <scope>NUCLEOTIDE SEQUENCE [LARGE SCALE GENOMIC DNA]</scope>
    <source>
        <strain evidence="3 4">DSM 45130</strain>
    </source>
</reference>